<dbReference type="InterPro" id="IPR008620">
    <property type="entry name" value="FixH"/>
</dbReference>
<dbReference type="Pfam" id="PF05751">
    <property type="entry name" value="FixH"/>
    <property type="match status" value="1"/>
</dbReference>
<dbReference type="OrthoDB" id="1493774at2"/>
<dbReference type="AlphaFoldDB" id="A0A0C1IXV3"/>
<reference evidence="1 2" key="1">
    <citation type="submission" date="2014-11" db="EMBL/GenBank/DDBJ databases">
        <title>Genome sequence of Flavihumibacter solisilvae 3-3.</title>
        <authorList>
            <person name="Zhou G."/>
            <person name="Li M."/>
            <person name="Wang G."/>
        </authorList>
    </citation>
    <scope>NUCLEOTIDE SEQUENCE [LARGE SCALE GENOMIC DNA]</scope>
    <source>
        <strain evidence="1 2">3-3</strain>
    </source>
</reference>
<comment type="caution">
    <text evidence="1">The sequence shown here is derived from an EMBL/GenBank/DDBJ whole genome shotgun (WGS) entry which is preliminary data.</text>
</comment>
<dbReference type="STRING" id="1349421.OI18_06905"/>
<dbReference type="Proteomes" id="UP000031408">
    <property type="component" value="Unassembled WGS sequence"/>
</dbReference>
<proteinExistence type="predicted"/>
<evidence type="ECO:0000313" key="1">
    <source>
        <dbReference type="EMBL" id="KIC95324.1"/>
    </source>
</evidence>
<protein>
    <recommendedName>
        <fullName evidence="3">FixH protein</fullName>
    </recommendedName>
</protein>
<keyword evidence="2" id="KW-1185">Reference proteome</keyword>
<dbReference type="EMBL" id="JSVC01000007">
    <property type="protein sequence ID" value="KIC95324.1"/>
    <property type="molecule type" value="Genomic_DNA"/>
</dbReference>
<evidence type="ECO:0000313" key="2">
    <source>
        <dbReference type="Proteomes" id="UP000031408"/>
    </source>
</evidence>
<organism evidence="1 2">
    <name type="scientific">Flavihumibacter solisilvae</name>
    <dbReference type="NCBI Taxonomy" id="1349421"/>
    <lineage>
        <taxon>Bacteria</taxon>
        <taxon>Pseudomonadati</taxon>
        <taxon>Bacteroidota</taxon>
        <taxon>Chitinophagia</taxon>
        <taxon>Chitinophagales</taxon>
        <taxon>Chitinophagaceae</taxon>
        <taxon>Flavihumibacter</taxon>
    </lineage>
</organism>
<dbReference type="RefSeq" id="WP_039138364.1">
    <property type="nucleotide sequence ID" value="NZ_JSVC01000007.1"/>
</dbReference>
<evidence type="ECO:0008006" key="3">
    <source>
        <dbReference type="Google" id="ProtNLM"/>
    </source>
</evidence>
<accession>A0A0C1IXV3</accession>
<name>A0A0C1IXV3_9BACT</name>
<sequence length="148" mass="16230">MKLNFGHKLLITFLVFGGIMFSLVYGSMSTTFELVSKDYYKDELAFQQVIDARANAKTLEITPGVTLKGDSVIVHFPASLAGNIEEGKVSFYCPSEAAKDKTFHLEIDASGNQAFLAGKDIAAGRYTIKLSWKSNGKNFLHESSLLVP</sequence>
<gene>
    <name evidence="1" type="ORF">OI18_06905</name>
</gene>